<dbReference type="FunFam" id="3.30.1490.490:FF:000001">
    <property type="entry name" value="cell growth-regulating nucleolar protein-like"/>
    <property type="match status" value="1"/>
</dbReference>
<keyword evidence="13" id="KW-1185">Reference proteome</keyword>
<dbReference type="Pfam" id="PF08790">
    <property type="entry name" value="zf-LYAR"/>
    <property type="match status" value="1"/>
</dbReference>
<evidence type="ECO:0000313" key="13">
    <source>
        <dbReference type="Proteomes" id="UP000294530"/>
    </source>
</evidence>
<comment type="subcellular location">
    <subcellularLocation>
        <location evidence="1">Nucleus</location>
    </subcellularLocation>
</comment>
<keyword evidence="7" id="KW-0539">Nucleus</keyword>
<dbReference type="InterPro" id="IPR039999">
    <property type="entry name" value="LYAR"/>
</dbReference>
<dbReference type="GO" id="GO:0000122">
    <property type="term" value="P:negative regulation of transcription by RNA polymerase II"/>
    <property type="evidence" value="ECO:0007669"/>
    <property type="project" value="TreeGrafter"/>
</dbReference>
<dbReference type="PROSITE" id="PS51804">
    <property type="entry name" value="ZF_C2HC_LYAR"/>
    <property type="match status" value="2"/>
</dbReference>
<dbReference type="EMBL" id="SHOA02000013">
    <property type="protein sequence ID" value="TDH67881.1"/>
    <property type="molecule type" value="Genomic_DNA"/>
</dbReference>
<dbReference type="RefSeq" id="XP_067817380.1">
    <property type="nucleotide sequence ID" value="XM_067961549.1"/>
</dbReference>
<dbReference type="PANTHER" id="PTHR13100:SF10">
    <property type="entry name" value="CELL GROWTH-REGULATING NUCLEOLAR PROTEIN"/>
    <property type="match status" value="1"/>
</dbReference>
<dbReference type="OrthoDB" id="21474at2759"/>
<keyword evidence="3" id="KW-0677">Repeat</keyword>
<keyword evidence="4 8" id="KW-0863">Zinc-finger</keyword>
<dbReference type="InterPro" id="IPR014898">
    <property type="entry name" value="Znf_C2H2_LYAR"/>
</dbReference>
<dbReference type="Proteomes" id="UP000294530">
    <property type="component" value="Unassembled WGS sequence"/>
</dbReference>
<keyword evidence="5" id="KW-0862">Zinc</keyword>
<accession>A0A976FJQ3</accession>
<evidence type="ECO:0000259" key="11">
    <source>
        <dbReference type="Pfam" id="PF25879"/>
    </source>
</evidence>
<evidence type="ECO:0008006" key="14">
    <source>
        <dbReference type="Google" id="ProtNLM"/>
    </source>
</evidence>
<name>A0A976FJQ3_BRELC</name>
<dbReference type="Gene3D" id="1.10.10.2100">
    <property type="match status" value="1"/>
</dbReference>
<dbReference type="SUPFAM" id="SSF57667">
    <property type="entry name" value="beta-beta-alpha zinc fingers"/>
    <property type="match status" value="2"/>
</dbReference>
<gene>
    <name evidence="12" type="ORF">CCR75_003455</name>
</gene>
<organism evidence="12 13">
    <name type="scientific">Bremia lactucae</name>
    <name type="common">Lettuce downy mildew</name>
    <dbReference type="NCBI Taxonomy" id="4779"/>
    <lineage>
        <taxon>Eukaryota</taxon>
        <taxon>Sar</taxon>
        <taxon>Stramenopiles</taxon>
        <taxon>Oomycota</taxon>
        <taxon>Peronosporomycetes</taxon>
        <taxon>Peronosporales</taxon>
        <taxon>Peronosporaceae</taxon>
        <taxon>Bremia</taxon>
    </lineage>
</organism>
<dbReference type="GO" id="GO:0006364">
    <property type="term" value="P:rRNA processing"/>
    <property type="evidence" value="ECO:0007669"/>
    <property type="project" value="TreeGrafter"/>
</dbReference>
<dbReference type="FunFam" id="1.10.10.2100:FF:000002">
    <property type="entry name" value="cell growth-regulating nucleolar protein-like"/>
    <property type="match status" value="1"/>
</dbReference>
<sequence length="248" mass="28072">MVFFVCEGCNETLKKSKVDAHAGRCRNCWAVSCVDCSVVFEGNDYAAHTSCISEAEKYEKTLCPSQKDKKQTPYERWMGVVQSAKCVEDPTVQDVLTHIAGYANVPRKKHKFINFVTNSLALRDTKLVEKAWSIYETSFNALRQEDSATATIEGASIQKKRSSEETTEVPAKKKRKTAEESVKWIQLIKRALKSAGKEMEMRALRQTLFKQIQAQKLSTMTGKELKKRFKAAITESEKFAVVEVVRLT</sequence>
<dbReference type="KEGG" id="blac:94347220"/>
<dbReference type="InterPro" id="IPR058719">
    <property type="entry name" value="WHD_LYAR"/>
</dbReference>
<protein>
    <recommendedName>
        <fullName evidence="14">Zinc finger C2H2 LYAR-type domain-containing protein</fullName>
    </recommendedName>
</protein>
<comment type="caution">
    <text evidence="12">The sequence shown here is derived from an EMBL/GenBank/DDBJ whole genome shotgun (WGS) entry which is preliminary data.</text>
</comment>
<dbReference type="Pfam" id="PF25879">
    <property type="entry name" value="WHD_LYAR"/>
    <property type="match status" value="1"/>
</dbReference>
<dbReference type="InterPro" id="IPR036236">
    <property type="entry name" value="Znf_C2H2_sf"/>
</dbReference>
<evidence type="ECO:0000313" key="12">
    <source>
        <dbReference type="EMBL" id="TDH67881.1"/>
    </source>
</evidence>
<evidence type="ECO:0000256" key="8">
    <source>
        <dbReference type="PROSITE-ProRule" id="PRU01145"/>
    </source>
</evidence>
<feature type="domain" description="Cell growth-regulating nucleolar protein-like winged helix" evidence="11">
    <location>
        <begin position="180"/>
        <end position="242"/>
    </location>
</feature>
<evidence type="ECO:0000256" key="7">
    <source>
        <dbReference type="ARBA" id="ARBA00023242"/>
    </source>
</evidence>
<evidence type="ECO:0000259" key="10">
    <source>
        <dbReference type="Pfam" id="PF08790"/>
    </source>
</evidence>
<dbReference type="AlphaFoldDB" id="A0A976FJQ3"/>
<dbReference type="GO" id="GO:0008270">
    <property type="term" value="F:zinc ion binding"/>
    <property type="evidence" value="ECO:0007669"/>
    <property type="project" value="UniProtKB-KW"/>
</dbReference>
<evidence type="ECO:0000256" key="5">
    <source>
        <dbReference type="ARBA" id="ARBA00022833"/>
    </source>
</evidence>
<evidence type="ECO:0000256" key="1">
    <source>
        <dbReference type="ARBA" id="ARBA00004123"/>
    </source>
</evidence>
<dbReference type="GO" id="GO:0003677">
    <property type="term" value="F:DNA binding"/>
    <property type="evidence" value="ECO:0007669"/>
    <property type="project" value="InterPro"/>
</dbReference>
<evidence type="ECO:0000256" key="3">
    <source>
        <dbReference type="ARBA" id="ARBA00022737"/>
    </source>
</evidence>
<evidence type="ECO:0000256" key="2">
    <source>
        <dbReference type="ARBA" id="ARBA00022723"/>
    </source>
</evidence>
<evidence type="ECO:0000256" key="4">
    <source>
        <dbReference type="ARBA" id="ARBA00022771"/>
    </source>
</evidence>
<reference evidence="12 13" key="1">
    <citation type="journal article" date="2021" name="Genome Biol.">
        <title>AFLAP: assembly-free linkage analysis pipeline using k-mers from genome sequencing data.</title>
        <authorList>
            <person name="Fletcher K."/>
            <person name="Zhang L."/>
            <person name="Gil J."/>
            <person name="Han R."/>
            <person name="Cavanaugh K."/>
            <person name="Michelmore R."/>
        </authorList>
    </citation>
    <scope>NUCLEOTIDE SEQUENCE [LARGE SCALE GENOMIC DNA]</scope>
    <source>
        <strain evidence="12 13">SF5</strain>
    </source>
</reference>
<keyword evidence="6" id="KW-0175">Coiled coil</keyword>
<dbReference type="PANTHER" id="PTHR13100">
    <property type="entry name" value="CELL GROWTH-REGULATING NUCLEOLAR PROTEIN LYAR"/>
    <property type="match status" value="1"/>
</dbReference>
<proteinExistence type="predicted"/>
<dbReference type="GeneID" id="94347220"/>
<dbReference type="GO" id="GO:0005730">
    <property type="term" value="C:nucleolus"/>
    <property type="evidence" value="ECO:0007669"/>
    <property type="project" value="UniProtKB-ARBA"/>
</dbReference>
<dbReference type="Gene3D" id="3.30.1490.490">
    <property type="match status" value="1"/>
</dbReference>
<feature type="region of interest" description="Disordered" evidence="9">
    <location>
        <begin position="152"/>
        <end position="174"/>
    </location>
</feature>
<evidence type="ECO:0000256" key="6">
    <source>
        <dbReference type="ARBA" id="ARBA00023054"/>
    </source>
</evidence>
<evidence type="ECO:0000256" key="9">
    <source>
        <dbReference type="SAM" id="MobiDB-lite"/>
    </source>
</evidence>
<keyword evidence="2" id="KW-0479">Metal-binding</keyword>
<feature type="domain" description="Zinc finger C2H2 LYAR-type" evidence="10">
    <location>
        <begin position="31"/>
        <end position="58"/>
    </location>
</feature>